<evidence type="ECO:0000313" key="15">
    <source>
        <dbReference type="Proteomes" id="UP000252558"/>
    </source>
</evidence>
<gene>
    <name evidence="13" type="primary">lpxK</name>
    <name evidence="14" type="ORF">DU002_01045</name>
</gene>
<dbReference type="GO" id="GO:0009029">
    <property type="term" value="F:lipid-A 4'-kinase activity"/>
    <property type="evidence" value="ECO:0007669"/>
    <property type="project" value="UniProtKB-UniRule"/>
</dbReference>
<comment type="pathway">
    <text evidence="2 13">Glycolipid biosynthesis; lipid IV(A) biosynthesis; lipid IV(A) from (3R)-3-hydroxytetradecanoyl-[acyl-carrier-protein] and UDP-N-acetyl-alpha-D-glucosamine: step 6/6.</text>
</comment>
<dbReference type="EC" id="2.7.1.130" evidence="3 13"/>
<dbReference type="OrthoDB" id="9766423at2"/>
<dbReference type="GO" id="GO:0009244">
    <property type="term" value="P:lipopolysaccharide core region biosynthetic process"/>
    <property type="evidence" value="ECO:0007669"/>
    <property type="project" value="TreeGrafter"/>
</dbReference>
<dbReference type="InterPro" id="IPR003758">
    <property type="entry name" value="LpxK"/>
</dbReference>
<evidence type="ECO:0000256" key="12">
    <source>
        <dbReference type="ARBA" id="ARBA00029757"/>
    </source>
</evidence>
<dbReference type="GO" id="GO:0005886">
    <property type="term" value="C:plasma membrane"/>
    <property type="evidence" value="ECO:0007669"/>
    <property type="project" value="TreeGrafter"/>
</dbReference>
<evidence type="ECO:0000256" key="4">
    <source>
        <dbReference type="ARBA" id="ARBA00016436"/>
    </source>
</evidence>
<evidence type="ECO:0000256" key="10">
    <source>
        <dbReference type="ARBA" id="ARBA00022840"/>
    </source>
</evidence>
<keyword evidence="9 13" id="KW-0418">Kinase</keyword>
<dbReference type="SUPFAM" id="SSF52540">
    <property type="entry name" value="P-loop containing nucleoside triphosphate hydrolases"/>
    <property type="match status" value="1"/>
</dbReference>
<reference evidence="14 15" key="1">
    <citation type="submission" date="2018-07" db="EMBL/GenBank/DDBJ databases">
        <title>Corallincola holothuriorum sp. nov., a new facultative anaerobe isolated from sea cucumber Apostichopus japonicus.</title>
        <authorList>
            <person name="Xia H."/>
        </authorList>
    </citation>
    <scope>NUCLEOTIDE SEQUENCE [LARGE SCALE GENOMIC DNA]</scope>
    <source>
        <strain evidence="14 15">C4</strain>
    </source>
</reference>
<sequence>MLSPLPKAWYDGSLWPKLLVPFSALFHMISRLRRWYICRYRQVEPQVPVIVVGNISVGGTGKTPLVIWLCEHLTEKGYRVGVVSRGYGGNAPTYPYHLQADSRAEQVGDEPLLIARRTGVPVVVGADRLAAIELLLHSADVDLIISDDGLQHYRMGRHIEIAVIDGDRQLGNGLLLPAGPLRETSRRLSEVDFIIQNGGELGTEAKGRYQMLLEPDPPTPVDGEAEQVPIEQLGSLALAAGIGNPQRFFSLVTQLGGNVVKETPLADHCGFNPQLLLQLQGEAACLLVTEKDAVKCQSNGHVNLWYLPISAQLPDHFLSQLCDRINQEDRVNHVKR</sequence>
<dbReference type="UniPathway" id="UPA00359">
    <property type="reaction ID" value="UER00482"/>
</dbReference>
<protein>
    <recommendedName>
        <fullName evidence="4 13">Tetraacyldisaccharide 4'-kinase</fullName>
        <ecNumber evidence="3 13">2.7.1.130</ecNumber>
    </recommendedName>
    <alternativeName>
        <fullName evidence="12 13">Lipid A 4'-kinase</fullName>
    </alternativeName>
</protein>
<dbReference type="RefSeq" id="WP_114336495.1">
    <property type="nucleotide sequence ID" value="NZ_QPID01000001.1"/>
</dbReference>
<evidence type="ECO:0000256" key="2">
    <source>
        <dbReference type="ARBA" id="ARBA00004870"/>
    </source>
</evidence>
<dbReference type="EMBL" id="QPID01000001">
    <property type="protein sequence ID" value="RCU52587.1"/>
    <property type="molecule type" value="Genomic_DNA"/>
</dbReference>
<keyword evidence="15" id="KW-1185">Reference proteome</keyword>
<comment type="caution">
    <text evidence="14">The sequence shown here is derived from an EMBL/GenBank/DDBJ whole genome shotgun (WGS) entry which is preliminary data.</text>
</comment>
<evidence type="ECO:0000256" key="5">
    <source>
        <dbReference type="ARBA" id="ARBA00022516"/>
    </source>
</evidence>
<evidence type="ECO:0000256" key="3">
    <source>
        <dbReference type="ARBA" id="ARBA00012071"/>
    </source>
</evidence>
<name>A0A368NPU4_9GAMM</name>
<evidence type="ECO:0000256" key="6">
    <source>
        <dbReference type="ARBA" id="ARBA00022556"/>
    </source>
</evidence>
<proteinExistence type="inferred from homology"/>
<dbReference type="NCBIfam" id="TIGR00682">
    <property type="entry name" value="lpxK"/>
    <property type="match status" value="1"/>
</dbReference>
<evidence type="ECO:0000256" key="8">
    <source>
        <dbReference type="ARBA" id="ARBA00022741"/>
    </source>
</evidence>
<dbReference type="PANTHER" id="PTHR42724:SF1">
    <property type="entry name" value="TETRAACYLDISACCHARIDE 4'-KINASE, MITOCHONDRIAL-RELATED"/>
    <property type="match status" value="1"/>
</dbReference>
<evidence type="ECO:0000313" key="14">
    <source>
        <dbReference type="EMBL" id="RCU52587.1"/>
    </source>
</evidence>
<keyword evidence="10 13" id="KW-0067">ATP-binding</keyword>
<dbReference type="Proteomes" id="UP000252558">
    <property type="component" value="Unassembled WGS sequence"/>
</dbReference>
<feature type="binding site" evidence="13">
    <location>
        <begin position="56"/>
        <end position="63"/>
    </location>
    <ligand>
        <name>ATP</name>
        <dbReference type="ChEBI" id="CHEBI:30616"/>
    </ligand>
</feature>
<dbReference type="HAMAP" id="MF_00409">
    <property type="entry name" value="LpxK"/>
    <property type="match status" value="1"/>
</dbReference>
<keyword evidence="6 13" id="KW-0441">Lipid A biosynthesis</keyword>
<dbReference type="PANTHER" id="PTHR42724">
    <property type="entry name" value="TETRAACYLDISACCHARIDE 4'-KINASE"/>
    <property type="match status" value="1"/>
</dbReference>
<dbReference type="GO" id="GO:0005524">
    <property type="term" value="F:ATP binding"/>
    <property type="evidence" value="ECO:0007669"/>
    <property type="project" value="UniProtKB-UniRule"/>
</dbReference>
<keyword evidence="11 13" id="KW-0443">Lipid metabolism</keyword>
<keyword evidence="8 13" id="KW-0547">Nucleotide-binding</keyword>
<organism evidence="14 15">
    <name type="scientific">Corallincola holothuriorum</name>
    <dbReference type="NCBI Taxonomy" id="2282215"/>
    <lineage>
        <taxon>Bacteria</taxon>
        <taxon>Pseudomonadati</taxon>
        <taxon>Pseudomonadota</taxon>
        <taxon>Gammaproteobacteria</taxon>
        <taxon>Alteromonadales</taxon>
        <taxon>Psychromonadaceae</taxon>
        <taxon>Corallincola</taxon>
    </lineage>
</organism>
<dbReference type="AlphaFoldDB" id="A0A368NPU4"/>
<comment type="function">
    <text evidence="1 13">Transfers the gamma-phosphate of ATP to the 4'-position of a tetraacyldisaccharide 1-phosphate intermediate (termed DS-1-P) to form tetraacyldisaccharide 1,4'-bis-phosphate (lipid IVA).</text>
</comment>
<keyword evidence="5 13" id="KW-0444">Lipid biosynthesis</keyword>
<evidence type="ECO:0000256" key="11">
    <source>
        <dbReference type="ARBA" id="ARBA00023098"/>
    </source>
</evidence>
<keyword evidence="7 13" id="KW-0808">Transferase</keyword>
<dbReference type="Pfam" id="PF02606">
    <property type="entry name" value="LpxK"/>
    <property type="match status" value="1"/>
</dbReference>
<dbReference type="InterPro" id="IPR027417">
    <property type="entry name" value="P-loop_NTPase"/>
</dbReference>
<evidence type="ECO:0000256" key="7">
    <source>
        <dbReference type="ARBA" id="ARBA00022679"/>
    </source>
</evidence>
<evidence type="ECO:0000256" key="1">
    <source>
        <dbReference type="ARBA" id="ARBA00002274"/>
    </source>
</evidence>
<evidence type="ECO:0000256" key="13">
    <source>
        <dbReference type="HAMAP-Rule" id="MF_00409"/>
    </source>
</evidence>
<comment type="catalytic activity">
    <reaction evidence="13">
        <text>a lipid A disaccharide + ATP = a lipid IVA + ADP + H(+)</text>
        <dbReference type="Rhea" id="RHEA:67840"/>
        <dbReference type="ChEBI" id="CHEBI:15378"/>
        <dbReference type="ChEBI" id="CHEBI:30616"/>
        <dbReference type="ChEBI" id="CHEBI:176343"/>
        <dbReference type="ChEBI" id="CHEBI:176425"/>
        <dbReference type="ChEBI" id="CHEBI:456216"/>
        <dbReference type="EC" id="2.7.1.130"/>
    </reaction>
</comment>
<evidence type="ECO:0000256" key="9">
    <source>
        <dbReference type="ARBA" id="ARBA00022777"/>
    </source>
</evidence>
<comment type="similarity">
    <text evidence="13">Belongs to the LpxK family.</text>
</comment>
<dbReference type="GO" id="GO:0009245">
    <property type="term" value="P:lipid A biosynthetic process"/>
    <property type="evidence" value="ECO:0007669"/>
    <property type="project" value="UniProtKB-UniRule"/>
</dbReference>
<accession>A0A368NPU4</accession>